<dbReference type="Gene3D" id="3.90.1200.10">
    <property type="match status" value="1"/>
</dbReference>
<evidence type="ECO:0000313" key="2">
    <source>
        <dbReference type="EMBL" id="RUT07938.1"/>
    </source>
</evidence>
<dbReference type="RefSeq" id="WP_127080778.1">
    <property type="nucleotide sequence ID" value="NZ_RSCL01000004.1"/>
</dbReference>
<sequence>MRESWERKAPWLNLNIDSLTELIQPVFKGCRVISAQATQGGLANTNYRLELSNVTSPILIRIFSRNNGAARKEFAINQFVKGCVRVPEYFYFADSNSITGHPYALMEWIDGYMLDSVIQSANAEDIGKIAASVGCVLANIHSFKFKQAGFFNSELEVAQPVDMGSKGFLSFVDKNLINGNGYKHLGDELTQQFWNFCNTYAYLLDDIDCSSKAPCLVHSDFGGTNILLKRGIASWTIGGVIDWEFAYSGFSMADIGHILRPPLDVLAGWEDFFIQGYVDNGGLLPSQWRRVSKLVDLLAWVDFLNRDVSSTVISSAKQVLINTMNCW</sequence>
<keyword evidence="3" id="KW-1185">Reference proteome</keyword>
<proteinExistence type="predicted"/>
<dbReference type="SUPFAM" id="SSF56112">
    <property type="entry name" value="Protein kinase-like (PK-like)"/>
    <property type="match status" value="1"/>
</dbReference>
<dbReference type="Proteomes" id="UP000271624">
    <property type="component" value="Unassembled WGS sequence"/>
</dbReference>
<protein>
    <recommendedName>
        <fullName evidence="1">Aminoglycoside phosphotransferase domain-containing protein</fullName>
    </recommendedName>
</protein>
<reference evidence="2" key="2">
    <citation type="journal article" date="2019" name="Genome Biol. Evol.">
        <title>Day and night: Metabolic profiles and evolutionary relationships of six axenic non-marine cyanobacteria.</title>
        <authorList>
            <person name="Will S.E."/>
            <person name="Henke P."/>
            <person name="Boedeker C."/>
            <person name="Huang S."/>
            <person name="Brinkmann H."/>
            <person name="Rohde M."/>
            <person name="Jarek M."/>
            <person name="Friedl T."/>
            <person name="Seufert S."/>
            <person name="Schumacher M."/>
            <person name="Overmann J."/>
            <person name="Neumann-Schaal M."/>
            <person name="Petersen J."/>
        </authorList>
    </citation>
    <scope>NUCLEOTIDE SEQUENCE [LARGE SCALE GENOMIC DNA]</scope>
    <source>
        <strain evidence="2">PCC 7102</strain>
    </source>
</reference>
<dbReference type="OrthoDB" id="148514at2"/>
<organism evidence="2 3">
    <name type="scientific">Dulcicalothrix desertica PCC 7102</name>
    <dbReference type="NCBI Taxonomy" id="232991"/>
    <lineage>
        <taxon>Bacteria</taxon>
        <taxon>Bacillati</taxon>
        <taxon>Cyanobacteriota</taxon>
        <taxon>Cyanophyceae</taxon>
        <taxon>Nostocales</taxon>
        <taxon>Calotrichaceae</taxon>
        <taxon>Dulcicalothrix</taxon>
    </lineage>
</organism>
<dbReference type="PANTHER" id="PTHR21310:SF15">
    <property type="entry name" value="AMINOGLYCOSIDE PHOSPHOTRANSFERASE DOMAIN-CONTAINING PROTEIN"/>
    <property type="match status" value="1"/>
</dbReference>
<dbReference type="EMBL" id="RSCL01000004">
    <property type="protein sequence ID" value="RUT07938.1"/>
    <property type="molecule type" value="Genomic_DNA"/>
</dbReference>
<evidence type="ECO:0000313" key="3">
    <source>
        <dbReference type="Proteomes" id="UP000271624"/>
    </source>
</evidence>
<dbReference type="AlphaFoldDB" id="A0A3S1ASG6"/>
<name>A0A3S1ASG6_9CYAN</name>
<reference evidence="2" key="1">
    <citation type="submission" date="2018-12" db="EMBL/GenBank/DDBJ databases">
        <authorList>
            <person name="Will S."/>
            <person name="Neumann-Schaal M."/>
            <person name="Henke P."/>
        </authorList>
    </citation>
    <scope>NUCLEOTIDE SEQUENCE</scope>
    <source>
        <strain evidence="2">PCC 7102</strain>
    </source>
</reference>
<dbReference type="InterPro" id="IPR051678">
    <property type="entry name" value="AGP_Transferase"/>
</dbReference>
<comment type="caution">
    <text evidence="2">The sequence shown here is derived from an EMBL/GenBank/DDBJ whole genome shotgun (WGS) entry which is preliminary data.</text>
</comment>
<gene>
    <name evidence="2" type="ORF">DSM106972_021980</name>
</gene>
<evidence type="ECO:0000259" key="1">
    <source>
        <dbReference type="Pfam" id="PF01636"/>
    </source>
</evidence>
<accession>A0A3S1ASG6</accession>
<dbReference type="InterPro" id="IPR002575">
    <property type="entry name" value="Aminoglycoside_PTrfase"/>
</dbReference>
<dbReference type="PANTHER" id="PTHR21310">
    <property type="entry name" value="AMINOGLYCOSIDE PHOSPHOTRANSFERASE-RELATED-RELATED"/>
    <property type="match status" value="1"/>
</dbReference>
<feature type="domain" description="Aminoglycoside phosphotransferase" evidence="1">
    <location>
        <begin position="38"/>
        <end position="277"/>
    </location>
</feature>
<dbReference type="Pfam" id="PF01636">
    <property type="entry name" value="APH"/>
    <property type="match status" value="1"/>
</dbReference>
<dbReference type="InterPro" id="IPR011009">
    <property type="entry name" value="Kinase-like_dom_sf"/>
</dbReference>